<dbReference type="InterPro" id="IPR007168">
    <property type="entry name" value="Phageshock_PspC_N"/>
</dbReference>
<dbReference type="EMBL" id="JACGWX010000012">
    <property type="protein sequence ID" value="MBA8849077.1"/>
    <property type="molecule type" value="Genomic_DNA"/>
</dbReference>
<evidence type="ECO:0000256" key="1">
    <source>
        <dbReference type="SAM" id="Phobius"/>
    </source>
</evidence>
<sequence length="337" mass="35498">MTAVLDRPPLARPREVLLSGVSTALADHLGWSLPRVRFAFVALAVLGGGGALLYAWLWALTPLRGERPGDAPVPVRADAPLAVRRRVPGAILLLVAAGVAGLVTIAAAVTRDRADPVDAAFTTLLLAGASVAWSLLLDRHDPGRGEREGVVVRSIAAGGLIVTALVVLAANPGATTVIVALIMIVGGTGVFVAPLVVGLWSTLIAERSARVREESRAEVAAHLQDSVLQTLALIQNRAEPGSEVARLARAQERELRDWLFAGTKPSDADFAAQLRQAALEIELQHPVRFDVVTTGDFSGHEFEPVLAAAREAMLNAARHAGGEVSVYVELRADALEL</sequence>
<proteinExistence type="predicted"/>
<feature type="domain" description="Phage shock protein PspC N-terminal" evidence="2">
    <location>
        <begin position="10"/>
        <end position="63"/>
    </location>
</feature>
<dbReference type="InterPro" id="IPR036259">
    <property type="entry name" value="MFS_trans_sf"/>
</dbReference>
<organism evidence="3 4">
    <name type="scientific">Microcella alkalica</name>
    <dbReference type="NCBI Taxonomy" id="355930"/>
    <lineage>
        <taxon>Bacteria</taxon>
        <taxon>Bacillati</taxon>
        <taxon>Actinomycetota</taxon>
        <taxon>Actinomycetes</taxon>
        <taxon>Micrococcales</taxon>
        <taxon>Microbacteriaceae</taxon>
        <taxon>Microcella</taxon>
    </lineage>
</organism>
<feature type="non-terminal residue" evidence="3">
    <location>
        <position position="337"/>
    </location>
</feature>
<feature type="transmembrane region" description="Helical" evidence="1">
    <location>
        <begin position="121"/>
        <end position="138"/>
    </location>
</feature>
<dbReference type="GO" id="GO:0016301">
    <property type="term" value="F:kinase activity"/>
    <property type="evidence" value="ECO:0007669"/>
    <property type="project" value="UniProtKB-KW"/>
</dbReference>
<dbReference type="AlphaFoldDB" id="A0A839EC68"/>
<evidence type="ECO:0000313" key="3">
    <source>
        <dbReference type="EMBL" id="MBA8849077.1"/>
    </source>
</evidence>
<evidence type="ECO:0000313" key="4">
    <source>
        <dbReference type="Proteomes" id="UP000585905"/>
    </source>
</evidence>
<feature type="transmembrane region" description="Helical" evidence="1">
    <location>
        <begin position="150"/>
        <end position="170"/>
    </location>
</feature>
<accession>A0A839EC68</accession>
<dbReference type="Proteomes" id="UP000585905">
    <property type="component" value="Unassembled WGS sequence"/>
</dbReference>
<dbReference type="Gene3D" id="1.20.1250.20">
    <property type="entry name" value="MFS general substrate transporter like domains"/>
    <property type="match status" value="1"/>
</dbReference>
<keyword evidence="1" id="KW-0812">Transmembrane</keyword>
<reference evidence="3 4" key="1">
    <citation type="submission" date="2020-07" db="EMBL/GenBank/DDBJ databases">
        <title>Sequencing the genomes of 1000 actinobacteria strains.</title>
        <authorList>
            <person name="Klenk H.-P."/>
        </authorList>
    </citation>
    <scope>NUCLEOTIDE SEQUENCE [LARGE SCALE GENOMIC DNA]</scope>
    <source>
        <strain evidence="3 4">DSM 19663</strain>
    </source>
</reference>
<keyword evidence="1" id="KW-1133">Transmembrane helix</keyword>
<keyword evidence="1" id="KW-0472">Membrane</keyword>
<evidence type="ECO:0000259" key="2">
    <source>
        <dbReference type="Pfam" id="PF04024"/>
    </source>
</evidence>
<protein>
    <submittedName>
        <fullName evidence="3">Signal transduction histidine kinase</fullName>
    </submittedName>
</protein>
<dbReference type="Pfam" id="PF04024">
    <property type="entry name" value="PspC"/>
    <property type="match status" value="1"/>
</dbReference>
<keyword evidence="4" id="KW-1185">Reference proteome</keyword>
<keyword evidence="3" id="KW-0418">Kinase</keyword>
<comment type="caution">
    <text evidence="3">The sequence shown here is derived from an EMBL/GenBank/DDBJ whole genome shotgun (WGS) entry which is preliminary data.</text>
</comment>
<feature type="transmembrane region" description="Helical" evidence="1">
    <location>
        <begin position="38"/>
        <end position="59"/>
    </location>
</feature>
<feature type="transmembrane region" description="Helical" evidence="1">
    <location>
        <begin position="176"/>
        <end position="200"/>
    </location>
</feature>
<name>A0A839EC68_9MICO</name>
<dbReference type="RefSeq" id="WP_182491894.1">
    <property type="nucleotide sequence ID" value="NZ_JACGWX010000012.1"/>
</dbReference>
<gene>
    <name evidence="3" type="ORF">FHX53_002694</name>
</gene>
<keyword evidence="3" id="KW-0808">Transferase</keyword>
<feature type="transmembrane region" description="Helical" evidence="1">
    <location>
        <begin position="90"/>
        <end position="109"/>
    </location>
</feature>